<dbReference type="Ensembl" id="ENSEBUT00000018663.1">
    <property type="protein sequence ID" value="ENSEBUP00000018086.1"/>
    <property type="gene ID" value="ENSEBUG00000011303.1"/>
</dbReference>
<feature type="compositionally biased region" description="Basic and acidic residues" evidence="1">
    <location>
        <begin position="218"/>
        <end position="227"/>
    </location>
</feature>
<feature type="compositionally biased region" description="Basic and acidic residues" evidence="1">
    <location>
        <begin position="475"/>
        <end position="499"/>
    </location>
</feature>
<sequence length="519" mass="56505">MIHLQQDHDDGPGEGGPGEPKEEYRMVMMKKLVQRYIDMARSEFEENKRKDLGYRIGEVKKVLGRMQADLKNIRKTLNPGSSIESAALFKMAEHHILNSKVASTATAETDPEQVANPSSKPSSKNGSLRVVMHSQQTANEEEVVPPPEKHNENEFPLPDEAGIEPPDVPGYDDLMSDGEHPADEETAENEEKSINSVNASDERSGLAEEAIEEDVNDQVEKNEEKSIHSVNVSDEGSGLAEEAVKEDVNDQVLTAVADDTDIEQVAKVEGDVKMPDTSEGDNVGTQDIEGVGEKAKDVIKPTNDDDGRATDISKVEHDNQKLDYEATPVPPRLAIPKRLAPQPTAEFQTMVSKMMQNRQKAPAPPPPLVLPAPPDLTAPPASPEVQSAESSSEDSPVEETILQEAVKNVCLGDVMRAVASAHGETNVVSGRNNNLSQDAVSVTSSSRKRPAPQPGSFFKNKPSKEFQSLVSKLIENRKPSAEDAKKEISEGNSSKKDSIEVVSETTQAAEITSREFDKQ</sequence>
<organism evidence="2 3">
    <name type="scientific">Eptatretus burgeri</name>
    <name type="common">Inshore hagfish</name>
    <dbReference type="NCBI Taxonomy" id="7764"/>
    <lineage>
        <taxon>Eukaryota</taxon>
        <taxon>Metazoa</taxon>
        <taxon>Chordata</taxon>
        <taxon>Craniata</taxon>
        <taxon>Vertebrata</taxon>
        <taxon>Cyclostomata</taxon>
        <taxon>Myxini</taxon>
        <taxon>Myxiniformes</taxon>
        <taxon>Myxinidae</taxon>
        <taxon>Eptatretinae</taxon>
        <taxon>Eptatretus</taxon>
    </lineage>
</organism>
<reference evidence="2" key="1">
    <citation type="submission" date="2025-08" db="UniProtKB">
        <authorList>
            <consortium name="Ensembl"/>
        </authorList>
    </citation>
    <scope>IDENTIFICATION</scope>
</reference>
<name>A0A8C4QN89_EPTBU</name>
<accession>A0A8C4QN89</accession>
<feature type="region of interest" description="Disordered" evidence="1">
    <location>
        <begin position="354"/>
        <end position="398"/>
    </location>
</feature>
<feature type="compositionally biased region" description="Basic and acidic residues" evidence="1">
    <location>
        <begin position="1"/>
        <end position="11"/>
    </location>
</feature>
<feature type="compositionally biased region" description="Basic and acidic residues" evidence="1">
    <location>
        <begin position="266"/>
        <end position="276"/>
    </location>
</feature>
<dbReference type="PRINTS" id="PR01643">
    <property type="entry name" value="TRPCHANNEL2"/>
</dbReference>
<protein>
    <submittedName>
        <fullName evidence="2">Uncharacterized protein</fullName>
    </submittedName>
</protein>
<feature type="compositionally biased region" description="Low complexity" evidence="1">
    <location>
        <begin position="116"/>
        <end position="125"/>
    </location>
</feature>
<feature type="region of interest" description="Disordered" evidence="1">
    <location>
        <begin position="423"/>
        <end position="462"/>
    </location>
</feature>
<feature type="region of interest" description="Disordered" evidence="1">
    <location>
        <begin position="102"/>
        <end position="245"/>
    </location>
</feature>
<keyword evidence="3" id="KW-1185">Reference proteome</keyword>
<feature type="region of interest" description="Disordered" evidence="1">
    <location>
        <begin position="266"/>
        <end position="341"/>
    </location>
</feature>
<dbReference type="AlphaFoldDB" id="A0A8C4QN89"/>
<feature type="compositionally biased region" description="Basic and acidic residues" evidence="1">
    <location>
        <begin position="177"/>
        <end position="193"/>
    </location>
</feature>
<feature type="region of interest" description="Disordered" evidence="1">
    <location>
        <begin position="1"/>
        <end position="22"/>
    </location>
</feature>
<feature type="compositionally biased region" description="Pro residues" evidence="1">
    <location>
        <begin position="362"/>
        <end position="382"/>
    </location>
</feature>
<evidence type="ECO:0000313" key="2">
    <source>
        <dbReference type="Ensembl" id="ENSEBUP00000018086.1"/>
    </source>
</evidence>
<feature type="compositionally biased region" description="Polar residues" evidence="1">
    <location>
        <begin position="426"/>
        <end position="445"/>
    </location>
</feature>
<dbReference type="InterPro" id="IPR005458">
    <property type="entry name" value="TRPC2_channel"/>
</dbReference>
<dbReference type="GO" id="GO:0016020">
    <property type="term" value="C:membrane"/>
    <property type="evidence" value="ECO:0007669"/>
    <property type="project" value="InterPro"/>
</dbReference>
<reference evidence="2" key="2">
    <citation type="submission" date="2025-09" db="UniProtKB">
        <authorList>
            <consortium name="Ensembl"/>
        </authorList>
    </citation>
    <scope>IDENTIFICATION</scope>
</reference>
<feature type="region of interest" description="Disordered" evidence="1">
    <location>
        <begin position="475"/>
        <end position="519"/>
    </location>
</feature>
<dbReference type="Proteomes" id="UP000694388">
    <property type="component" value="Unplaced"/>
</dbReference>
<feature type="compositionally biased region" description="Basic and acidic residues" evidence="1">
    <location>
        <begin position="291"/>
        <end position="324"/>
    </location>
</feature>
<proteinExistence type="predicted"/>
<dbReference type="GO" id="GO:0005262">
    <property type="term" value="F:calcium channel activity"/>
    <property type="evidence" value="ECO:0007669"/>
    <property type="project" value="InterPro"/>
</dbReference>
<evidence type="ECO:0000256" key="1">
    <source>
        <dbReference type="SAM" id="MobiDB-lite"/>
    </source>
</evidence>
<evidence type="ECO:0000313" key="3">
    <source>
        <dbReference type="Proteomes" id="UP000694388"/>
    </source>
</evidence>